<feature type="region of interest" description="Disordered" evidence="1">
    <location>
        <begin position="303"/>
        <end position="379"/>
    </location>
</feature>
<dbReference type="Proteomes" id="UP001154078">
    <property type="component" value="Chromosome 5"/>
</dbReference>
<reference evidence="2" key="1">
    <citation type="submission" date="2021-12" db="EMBL/GenBank/DDBJ databases">
        <authorList>
            <person name="King R."/>
        </authorList>
    </citation>
    <scope>NUCLEOTIDE SEQUENCE</scope>
</reference>
<feature type="compositionally biased region" description="Basic and acidic residues" evidence="1">
    <location>
        <begin position="452"/>
        <end position="487"/>
    </location>
</feature>
<evidence type="ECO:0000313" key="3">
    <source>
        <dbReference type="Proteomes" id="UP001154078"/>
    </source>
</evidence>
<protein>
    <submittedName>
        <fullName evidence="2">Uncharacterized protein</fullName>
    </submittedName>
</protein>
<evidence type="ECO:0000313" key="2">
    <source>
        <dbReference type="EMBL" id="CAH0556589.1"/>
    </source>
</evidence>
<feature type="compositionally biased region" description="Polar residues" evidence="1">
    <location>
        <begin position="343"/>
        <end position="359"/>
    </location>
</feature>
<gene>
    <name evidence="2" type="ORF">MELIAE_LOCUS7492</name>
</gene>
<accession>A0A9P0B8J3</accession>
<evidence type="ECO:0000256" key="1">
    <source>
        <dbReference type="SAM" id="MobiDB-lite"/>
    </source>
</evidence>
<feature type="compositionally biased region" description="Basic and acidic residues" evidence="1">
    <location>
        <begin position="319"/>
        <end position="338"/>
    </location>
</feature>
<name>A0A9P0B8J3_BRAAE</name>
<feature type="region of interest" description="Disordered" evidence="1">
    <location>
        <begin position="513"/>
        <end position="537"/>
    </location>
</feature>
<feature type="compositionally biased region" description="Polar residues" evidence="1">
    <location>
        <begin position="127"/>
        <end position="154"/>
    </location>
</feature>
<feature type="compositionally biased region" description="Acidic residues" evidence="1">
    <location>
        <begin position="488"/>
        <end position="499"/>
    </location>
</feature>
<dbReference type="EMBL" id="OV121136">
    <property type="protein sequence ID" value="CAH0556589.1"/>
    <property type="molecule type" value="Genomic_DNA"/>
</dbReference>
<feature type="region of interest" description="Disordered" evidence="1">
    <location>
        <begin position="393"/>
        <end position="501"/>
    </location>
</feature>
<feature type="compositionally biased region" description="Basic and acidic residues" evidence="1">
    <location>
        <begin position="517"/>
        <end position="528"/>
    </location>
</feature>
<feature type="compositionally biased region" description="Polar residues" evidence="1">
    <location>
        <begin position="165"/>
        <end position="177"/>
    </location>
</feature>
<sequence>MGDNYYYSQENQWPNASANRSWINWAQQYNNGDYKNYEMTSRQWAEWNQDRFKMPPPSPSPDNTQSPGAPPLPPGSYESFQRYNQPPPPPPTTSYQRFNVPPPPPPSHKPEAEAGQRFTVPPPPQHSPTKSDYQRHSNQQSATSSPFSNRSFGQSPGMYPYYNRRYNNQSEHMSPHQSYYKRTGSESGEMETGRPKKKKKQAQKAQEIKFKVEDCEKALALEKRLETTSKNSLIIRFPDFEITRDMVMDYDRSSISGVYFPSPISPRICFLSLNDSLKAFENTFNKIMHGKSLILRFKRFKGTNGQPGEAKPQNGQDKTPQKVDDASSDHHDTEHSDGESLCSEKSVTVDTTIDISQVKQEPPEYDYADSEYEDPPFLSGSVDDVFDKIKESFTSGIVKKEKTEDGEGEDTTTKEKESGQKSEVENNGNSDKVVAKKEKSDSPSIDVLPIMIKKELLAEPEKSRATVEKPNESKEDHSPGINIKKEGEEDDEDEDDGLDDALLNFEERLQQLNQYTEKVKTIRDETNQKKKSLGLNR</sequence>
<feature type="compositionally biased region" description="Basic and acidic residues" evidence="1">
    <location>
        <begin position="398"/>
        <end position="424"/>
    </location>
</feature>
<dbReference type="AlphaFoldDB" id="A0A9P0B8J3"/>
<proteinExistence type="predicted"/>
<feature type="compositionally biased region" description="Acidic residues" evidence="1">
    <location>
        <begin position="363"/>
        <end position="374"/>
    </location>
</feature>
<keyword evidence="3" id="KW-1185">Reference proteome</keyword>
<feature type="region of interest" description="Disordered" evidence="1">
    <location>
        <begin position="48"/>
        <end position="204"/>
    </location>
</feature>
<organism evidence="2 3">
    <name type="scientific">Brassicogethes aeneus</name>
    <name type="common">Rape pollen beetle</name>
    <name type="synonym">Meligethes aeneus</name>
    <dbReference type="NCBI Taxonomy" id="1431903"/>
    <lineage>
        <taxon>Eukaryota</taxon>
        <taxon>Metazoa</taxon>
        <taxon>Ecdysozoa</taxon>
        <taxon>Arthropoda</taxon>
        <taxon>Hexapoda</taxon>
        <taxon>Insecta</taxon>
        <taxon>Pterygota</taxon>
        <taxon>Neoptera</taxon>
        <taxon>Endopterygota</taxon>
        <taxon>Coleoptera</taxon>
        <taxon>Polyphaga</taxon>
        <taxon>Cucujiformia</taxon>
        <taxon>Nitidulidae</taxon>
        <taxon>Meligethinae</taxon>
        <taxon>Brassicogethes</taxon>
    </lineage>
</organism>